<dbReference type="EMBL" id="JACMSC010000017">
    <property type="protein sequence ID" value="KAG6479578.1"/>
    <property type="molecule type" value="Genomic_DNA"/>
</dbReference>
<dbReference type="InterPro" id="IPR044291">
    <property type="entry name" value="GIS/GIS2/ZFP8"/>
</dbReference>
<gene>
    <name evidence="4" type="ORF">ZIOFF_063045</name>
</gene>
<feature type="domain" description="C2H2-type" evidence="3">
    <location>
        <begin position="71"/>
        <end position="98"/>
    </location>
</feature>
<dbReference type="PANTHER" id="PTHR46547:SF7">
    <property type="entry name" value="ZINC FINGER PROTEIN GIS"/>
    <property type="match status" value="1"/>
</dbReference>
<sequence>MGAVDSFAQLPFTRPTTPKPATGGNASTIRLFGIEVPSCHSTEEEINTTKDHSTITNSSITNGGGERARKFECHYCCRQFPTSQALGGHQNAHKRERQHAKRAHLQAHHGDWAAADRHHFYGLLNYHHHHVSVPAPFHAATGFYDGLTAPGQTLGGSSWRGIRRPGGVPGGVPSVDSRITAFPLTTRRGGGPAAADQSADSRGGGHVAGNGNGFTDSASPSAPSKRLREAAAICEASRPTACCRGLGPGSCSSRMTWIGESPMARRMFANTGAKLVAVDVDEDGVVEGGDLGRSEA</sequence>
<protein>
    <recommendedName>
        <fullName evidence="3">C2H2-type domain-containing protein</fullName>
    </recommendedName>
</protein>
<reference evidence="4 5" key="1">
    <citation type="submission" date="2020-08" db="EMBL/GenBank/DDBJ databases">
        <title>Plant Genome Project.</title>
        <authorList>
            <person name="Zhang R.-G."/>
        </authorList>
    </citation>
    <scope>NUCLEOTIDE SEQUENCE [LARGE SCALE GENOMIC DNA]</scope>
    <source>
        <tissue evidence="4">Rhizome</tissue>
    </source>
</reference>
<evidence type="ECO:0000313" key="5">
    <source>
        <dbReference type="Proteomes" id="UP000734854"/>
    </source>
</evidence>
<dbReference type="GO" id="GO:0008270">
    <property type="term" value="F:zinc ion binding"/>
    <property type="evidence" value="ECO:0007669"/>
    <property type="project" value="UniProtKB-KW"/>
</dbReference>
<dbReference type="PROSITE" id="PS00028">
    <property type="entry name" value="ZINC_FINGER_C2H2_1"/>
    <property type="match status" value="1"/>
</dbReference>
<keyword evidence="1" id="KW-0479">Metal-binding</keyword>
<name>A0A8J5KJT9_ZINOF</name>
<feature type="region of interest" description="Disordered" evidence="2">
    <location>
        <begin position="44"/>
        <end position="63"/>
    </location>
</feature>
<feature type="compositionally biased region" description="Gly residues" evidence="2">
    <location>
        <begin position="202"/>
        <end position="212"/>
    </location>
</feature>
<comment type="caution">
    <text evidence="4">The sequence shown here is derived from an EMBL/GenBank/DDBJ whole genome shotgun (WGS) entry which is preliminary data.</text>
</comment>
<accession>A0A8J5KJT9</accession>
<dbReference type="GO" id="GO:0010090">
    <property type="term" value="P:trichome morphogenesis"/>
    <property type="evidence" value="ECO:0007669"/>
    <property type="project" value="InterPro"/>
</dbReference>
<feature type="compositionally biased region" description="Basic and acidic residues" evidence="2">
    <location>
        <begin position="44"/>
        <end position="53"/>
    </location>
</feature>
<evidence type="ECO:0000256" key="1">
    <source>
        <dbReference type="PROSITE-ProRule" id="PRU00042"/>
    </source>
</evidence>
<feature type="region of interest" description="Disordered" evidence="2">
    <location>
        <begin position="1"/>
        <end position="25"/>
    </location>
</feature>
<evidence type="ECO:0000256" key="2">
    <source>
        <dbReference type="SAM" id="MobiDB-lite"/>
    </source>
</evidence>
<dbReference type="PROSITE" id="PS50157">
    <property type="entry name" value="ZINC_FINGER_C2H2_2"/>
    <property type="match status" value="1"/>
</dbReference>
<dbReference type="GO" id="GO:0009739">
    <property type="term" value="P:response to gibberellin"/>
    <property type="evidence" value="ECO:0007669"/>
    <property type="project" value="InterPro"/>
</dbReference>
<dbReference type="AlphaFoldDB" id="A0A8J5KJT9"/>
<keyword evidence="5" id="KW-1185">Reference proteome</keyword>
<dbReference type="Proteomes" id="UP000734854">
    <property type="component" value="Unassembled WGS sequence"/>
</dbReference>
<keyword evidence="1" id="KW-0863">Zinc-finger</keyword>
<organism evidence="4 5">
    <name type="scientific">Zingiber officinale</name>
    <name type="common">Ginger</name>
    <name type="synonym">Amomum zingiber</name>
    <dbReference type="NCBI Taxonomy" id="94328"/>
    <lineage>
        <taxon>Eukaryota</taxon>
        <taxon>Viridiplantae</taxon>
        <taxon>Streptophyta</taxon>
        <taxon>Embryophyta</taxon>
        <taxon>Tracheophyta</taxon>
        <taxon>Spermatophyta</taxon>
        <taxon>Magnoliopsida</taxon>
        <taxon>Liliopsida</taxon>
        <taxon>Zingiberales</taxon>
        <taxon>Zingiberaceae</taxon>
        <taxon>Zingiber</taxon>
    </lineage>
</organism>
<dbReference type="SUPFAM" id="SSF57667">
    <property type="entry name" value="beta-beta-alpha zinc fingers"/>
    <property type="match status" value="1"/>
</dbReference>
<keyword evidence="1" id="KW-0862">Zinc</keyword>
<dbReference type="PANTHER" id="PTHR46547">
    <property type="entry name" value="ZINC FINGER PROTEIN GIS"/>
    <property type="match status" value="1"/>
</dbReference>
<dbReference type="InterPro" id="IPR013087">
    <property type="entry name" value="Znf_C2H2_type"/>
</dbReference>
<dbReference type="InterPro" id="IPR036236">
    <property type="entry name" value="Znf_C2H2_sf"/>
</dbReference>
<dbReference type="GO" id="GO:0003700">
    <property type="term" value="F:DNA-binding transcription factor activity"/>
    <property type="evidence" value="ECO:0007669"/>
    <property type="project" value="InterPro"/>
</dbReference>
<proteinExistence type="predicted"/>
<evidence type="ECO:0000313" key="4">
    <source>
        <dbReference type="EMBL" id="KAG6479578.1"/>
    </source>
</evidence>
<evidence type="ECO:0000259" key="3">
    <source>
        <dbReference type="PROSITE" id="PS50157"/>
    </source>
</evidence>
<feature type="region of interest" description="Disordered" evidence="2">
    <location>
        <begin position="156"/>
        <end position="224"/>
    </location>
</feature>